<evidence type="ECO:0000259" key="9">
    <source>
        <dbReference type="PROSITE" id="PS50928"/>
    </source>
</evidence>
<organism evidence="10">
    <name type="scientific">uncultured Sporomusa sp</name>
    <dbReference type="NCBI Taxonomy" id="307249"/>
    <lineage>
        <taxon>Bacteria</taxon>
        <taxon>Bacillati</taxon>
        <taxon>Bacillota</taxon>
        <taxon>Negativicutes</taxon>
        <taxon>Selenomonadales</taxon>
        <taxon>Sporomusaceae</taxon>
        <taxon>Sporomusa</taxon>
        <taxon>environmental samples</taxon>
    </lineage>
</organism>
<comment type="subcellular location">
    <subcellularLocation>
        <location evidence="1 8">Cell membrane</location>
        <topology evidence="1 8">Multi-pass membrane protein</topology>
    </subcellularLocation>
</comment>
<dbReference type="CDD" id="cd06261">
    <property type="entry name" value="TM_PBP2"/>
    <property type="match status" value="1"/>
</dbReference>
<proteinExistence type="inferred from homology"/>
<name>A0A212LMF1_9FIRM</name>
<dbReference type="InterPro" id="IPR000515">
    <property type="entry name" value="MetI-like"/>
</dbReference>
<feature type="transmembrane region" description="Helical" evidence="8">
    <location>
        <begin position="145"/>
        <end position="166"/>
    </location>
</feature>
<feature type="transmembrane region" description="Helical" evidence="8">
    <location>
        <begin position="68"/>
        <end position="89"/>
    </location>
</feature>
<dbReference type="InterPro" id="IPR035906">
    <property type="entry name" value="MetI-like_sf"/>
</dbReference>
<dbReference type="SUPFAM" id="SSF161098">
    <property type="entry name" value="MetI-like"/>
    <property type="match status" value="1"/>
</dbReference>
<keyword evidence="6 8" id="KW-1133">Transmembrane helix</keyword>
<keyword evidence="4 8" id="KW-0812">Transmembrane</keyword>
<keyword evidence="5" id="KW-0029">Amino-acid transport</keyword>
<evidence type="ECO:0000256" key="4">
    <source>
        <dbReference type="ARBA" id="ARBA00022692"/>
    </source>
</evidence>
<feature type="transmembrane region" description="Helical" evidence="8">
    <location>
        <begin position="204"/>
        <end position="226"/>
    </location>
</feature>
<dbReference type="EMBL" id="FMJE01000002">
    <property type="protein sequence ID" value="SCM78691.1"/>
    <property type="molecule type" value="Genomic_DNA"/>
</dbReference>
<gene>
    <name evidence="10" type="primary">yxeN</name>
    <name evidence="10" type="ORF">KL86SPO_20191</name>
</gene>
<feature type="domain" description="ABC transmembrane type-1" evidence="9">
    <location>
        <begin position="22"/>
        <end position="223"/>
    </location>
</feature>
<dbReference type="RefSeq" id="WP_288183209.1">
    <property type="nucleotide sequence ID" value="NZ_LT608335.1"/>
</dbReference>
<dbReference type="Pfam" id="PF00528">
    <property type="entry name" value="BPD_transp_1"/>
    <property type="match status" value="1"/>
</dbReference>
<evidence type="ECO:0000256" key="6">
    <source>
        <dbReference type="ARBA" id="ARBA00022989"/>
    </source>
</evidence>
<feature type="transmembrane region" description="Helical" evidence="8">
    <location>
        <begin position="178"/>
        <end position="198"/>
    </location>
</feature>
<dbReference type="Gene3D" id="1.10.3720.10">
    <property type="entry name" value="MetI-like"/>
    <property type="match status" value="1"/>
</dbReference>
<feature type="transmembrane region" description="Helical" evidence="8">
    <location>
        <begin position="101"/>
        <end position="119"/>
    </location>
</feature>
<evidence type="ECO:0000256" key="8">
    <source>
        <dbReference type="RuleBase" id="RU363032"/>
    </source>
</evidence>
<dbReference type="AlphaFoldDB" id="A0A212LMF1"/>
<accession>A0A212LMF1</accession>
<dbReference type="GO" id="GO:0006865">
    <property type="term" value="P:amino acid transport"/>
    <property type="evidence" value="ECO:0007669"/>
    <property type="project" value="UniProtKB-KW"/>
</dbReference>
<keyword evidence="7 8" id="KW-0472">Membrane</keyword>
<feature type="transmembrane region" description="Helical" evidence="8">
    <location>
        <begin position="21"/>
        <end position="48"/>
    </location>
</feature>
<dbReference type="GO" id="GO:0022857">
    <property type="term" value="F:transmembrane transporter activity"/>
    <property type="evidence" value="ECO:0007669"/>
    <property type="project" value="InterPro"/>
</dbReference>
<evidence type="ECO:0000256" key="7">
    <source>
        <dbReference type="ARBA" id="ARBA00023136"/>
    </source>
</evidence>
<dbReference type="PROSITE" id="PS50928">
    <property type="entry name" value="ABC_TM1"/>
    <property type="match status" value="1"/>
</dbReference>
<dbReference type="NCBIfam" id="TIGR01726">
    <property type="entry name" value="HEQRo_perm_3TM"/>
    <property type="match status" value="1"/>
</dbReference>
<dbReference type="InterPro" id="IPR010065">
    <property type="entry name" value="AA_ABC_transptr_permease_3TM"/>
</dbReference>
<dbReference type="InterPro" id="IPR043429">
    <property type="entry name" value="ArtM/GltK/GlnP/TcyL/YhdX-like"/>
</dbReference>
<evidence type="ECO:0000256" key="2">
    <source>
        <dbReference type="ARBA" id="ARBA00022448"/>
    </source>
</evidence>
<dbReference type="GO" id="GO:0043190">
    <property type="term" value="C:ATP-binding cassette (ABC) transporter complex"/>
    <property type="evidence" value="ECO:0007669"/>
    <property type="project" value="InterPro"/>
</dbReference>
<reference evidence="10" key="1">
    <citation type="submission" date="2016-08" db="EMBL/GenBank/DDBJ databases">
        <authorList>
            <person name="Seilhamer J.J."/>
        </authorList>
    </citation>
    <scope>NUCLEOTIDE SEQUENCE</scope>
    <source>
        <strain evidence="10">86</strain>
    </source>
</reference>
<protein>
    <submittedName>
        <fullName evidence="10">Putative amino-acid permease protein YxeN</fullName>
    </submittedName>
</protein>
<evidence type="ECO:0000256" key="3">
    <source>
        <dbReference type="ARBA" id="ARBA00022475"/>
    </source>
</evidence>
<evidence type="ECO:0000313" key="10">
    <source>
        <dbReference type="EMBL" id="SCM78691.1"/>
    </source>
</evidence>
<keyword evidence="3" id="KW-1003">Cell membrane</keyword>
<dbReference type="PANTHER" id="PTHR30614:SF0">
    <property type="entry name" value="L-CYSTINE TRANSPORT SYSTEM PERMEASE PROTEIN TCYL"/>
    <property type="match status" value="1"/>
</dbReference>
<evidence type="ECO:0000256" key="1">
    <source>
        <dbReference type="ARBA" id="ARBA00004651"/>
    </source>
</evidence>
<sequence>MMNTIIDPYFLGEMFLQLIRYIPVTLGLAATSMLLASILGIMVMVIRIKRIPVLSRLADLYVLLGRALPTMIVLYIVFFGLPVALMLLSETTGRKIEFHQIPAMTFAVIGLTISTGAYLSEIFRAAVQSVDKGQMEAALSVGMTWWQGFCRILLRQAAVFALPLMANQFLNLLKNTSIAFMITVMELFGAATVLSASTNRYLEIYIVVSLIYWGMSIIFEKIFLVVEDKVAFFKRGIQP</sequence>
<dbReference type="PANTHER" id="PTHR30614">
    <property type="entry name" value="MEMBRANE COMPONENT OF AMINO ACID ABC TRANSPORTER"/>
    <property type="match status" value="1"/>
</dbReference>
<comment type="similarity">
    <text evidence="8">Belongs to the binding-protein-dependent transport system permease family.</text>
</comment>
<evidence type="ECO:0000256" key="5">
    <source>
        <dbReference type="ARBA" id="ARBA00022970"/>
    </source>
</evidence>
<keyword evidence="2 8" id="KW-0813">Transport</keyword>